<dbReference type="Pfam" id="PF02837">
    <property type="entry name" value="Glyco_hydro_2_N"/>
    <property type="match status" value="1"/>
</dbReference>
<dbReference type="InterPro" id="IPR008979">
    <property type="entry name" value="Galactose-bd-like_sf"/>
</dbReference>
<name>A0ABU1TGY0_9SPHI</name>
<keyword evidence="5" id="KW-0326">Glycosidase</keyword>
<dbReference type="EMBL" id="JAVDUU010000004">
    <property type="protein sequence ID" value="MDR6944056.1"/>
    <property type="molecule type" value="Genomic_DNA"/>
</dbReference>
<keyword evidence="6" id="KW-0732">Signal</keyword>
<dbReference type="Gene3D" id="2.60.40.10">
    <property type="entry name" value="Immunoglobulins"/>
    <property type="match status" value="1"/>
</dbReference>
<dbReference type="InterPro" id="IPR006102">
    <property type="entry name" value="Ig-like_GH2"/>
</dbReference>
<dbReference type="InterPro" id="IPR013783">
    <property type="entry name" value="Ig-like_fold"/>
</dbReference>
<accession>A0ABU1TGY0</accession>
<dbReference type="Proteomes" id="UP001247620">
    <property type="component" value="Unassembled WGS sequence"/>
</dbReference>
<evidence type="ECO:0000256" key="6">
    <source>
        <dbReference type="SAM" id="SignalP"/>
    </source>
</evidence>
<dbReference type="InterPro" id="IPR006104">
    <property type="entry name" value="Glyco_hydro_2_N"/>
</dbReference>
<dbReference type="InterPro" id="IPR050347">
    <property type="entry name" value="Bact_Beta-galactosidase"/>
</dbReference>
<dbReference type="SUPFAM" id="SSF51445">
    <property type="entry name" value="(Trans)glycosidases"/>
    <property type="match status" value="1"/>
</dbReference>
<organism evidence="9 10">
    <name type="scientific">Mucilaginibacter pocheonensis</name>
    <dbReference type="NCBI Taxonomy" id="398050"/>
    <lineage>
        <taxon>Bacteria</taxon>
        <taxon>Pseudomonadati</taxon>
        <taxon>Bacteroidota</taxon>
        <taxon>Sphingobacteriia</taxon>
        <taxon>Sphingobacteriales</taxon>
        <taxon>Sphingobacteriaceae</taxon>
        <taxon>Mucilaginibacter</taxon>
    </lineage>
</organism>
<dbReference type="EC" id="3.2.1.23" evidence="3"/>
<evidence type="ECO:0000256" key="2">
    <source>
        <dbReference type="ARBA" id="ARBA00007401"/>
    </source>
</evidence>
<feature type="domain" description="Glycoside hydrolase family 2 immunoglobulin-like beta-sandwich" evidence="7">
    <location>
        <begin position="239"/>
        <end position="341"/>
    </location>
</feature>
<comment type="similarity">
    <text evidence="2">Belongs to the glycosyl hydrolase 2 family.</text>
</comment>
<dbReference type="InterPro" id="IPR036156">
    <property type="entry name" value="Beta-gal/glucu_dom_sf"/>
</dbReference>
<evidence type="ECO:0000256" key="1">
    <source>
        <dbReference type="ARBA" id="ARBA00001412"/>
    </source>
</evidence>
<feature type="domain" description="Glycosyl hydrolases family 2 sugar binding" evidence="8">
    <location>
        <begin position="41"/>
        <end position="198"/>
    </location>
</feature>
<dbReference type="PANTHER" id="PTHR46323">
    <property type="entry name" value="BETA-GALACTOSIDASE"/>
    <property type="match status" value="1"/>
</dbReference>
<evidence type="ECO:0000256" key="4">
    <source>
        <dbReference type="ARBA" id="ARBA00022801"/>
    </source>
</evidence>
<dbReference type="SUPFAM" id="SSF49785">
    <property type="entry name" value="Galactose-binding domain-like"/>
    <property type="match status" value="1"/>
</dbReference>
<keyword evidence="4" id="KW-0378">Hydrolase</keyword>
<dbReference type="InterPro" id="IPR017853">
    <property type="entry name" value="GH"/>
</dbReference>
<evidence type="ECO:0000256" key="3">
    <source>
        <dbReference type="ARBA" id="ARBA00012756"/>
    </source>
</evidence>
<protein>
    <recommendedName>
        <fullName evidence="3">beta-galactosidase</fullName>
        <ecNumber evidence="3">3.2.1.23</ecNumber>
    </recommendedName>
</protein>
<evidence type="ECO:0000259" key="7">
    <source>
        <dbReference type="Pfam" id="PF00703"/>
    </source>
</evidence>
<dbReference type="SUPFAM" id="SSF49303">
    <property type="entry name" value="beta-Galactosidase/glucuronidase domain"/>
    <property type="match status" value="1"/>
</dbReference>
<dbReference type="PANTHER" id="PTHR46323:SF2">
    <property type="entry name" value="BETA-GALACTOSIDASE"/>
    <property type="match status" value="1"/>
</dbReference>
<gene>
    <name evidence="9" type="ORF">J2W55_003916</name>
</gene>
<evidence type="ECO:0000256" key="5">
    <source>
        <dbReference type="ARBA" id="ARBA00023295"/>
    </source>
</evidence>
<feature type="chain" id="PRO_5047060713" description="beta-galactosidase" evidence="6">
    <location>
        <begin position="28"/>
        <end position="958"/>
    </location>
</feature>
<keyword evidence="10" id="KW-1185">Reference proteome</keyword>
<proteinExistence type="inferred from homology"/>
<dbReference type="Gene3D" id="3.20.20.80">
    <property type="entry name" value="Glycosidases"/>
    <property type="match status" value="1"/>
</dbReference>
<reference evidence="9 10" key="1">
    <citation type="submission" date="2023-07" db="EMBL/GenBank/DDBJ databases">
        <title>Sorghum-associated microbial communities from plants grown in Nebraska, USA.</title>
        <authorList>
            <person name="Schachtman D."/>
        </authorList>
    </citation>
    <scope>NUCLEOTIDE SEQUENCE [LARGE SCALE GENOMIC DNA]</scope>
    <source>
        <strain evidence="9 10">3262</strain>
    </source>
</reference>
<sequence>MLTIFIRRKASSFFLLLVCFISHGALAQKTAVKPGVNRLDLAGIWQFEVDSLDRGVNDKWFARKLSDQIRLPGSMTTNFKGNDIDVHTPWTGSIVDSSWYNNPSYARYRVNGNIKVPFWLQPVKYYKGPAWYQKEIEIPAGWKGSDINLFIERSHWETSVWVDDKFAGMANSLAAPDVFELGQFLSPGKHRLTVRIDNQVGDIDPGENSHSITDHTQGNWNGMVGKIFIEKRSKLCFADVQVFPDIDRKQITVKIQLKNTARTSLLPHILASVSDNAGHALSSKTQTVHIDTANQRISITYPMGLKPHLWDEFNPNLYKLKLQLQGDGKVLDSKEISFGMRKFSSRGTQFAINGRLTFLRGTLDCAAFPLTGYPPTDVQSWTDIFRKCKSYGLNHIRFHSWCPPEAAFTAADQVGLYLQIECSSWANQGATIGDGKPIDQFIYDESNRIVSAYGNHPSFCMLLYGNEPAGDQMKKYLTGFVKYWKPRDNRRLYTTGAGWPIIDESNYNSTPDPRIQLWGAGLKSVINAESPKTNFDWRNVIAKWQHPTVSHEIGQWCVYPDFSEISKYTGILKAKNFEIFRDQLKENGLADYASDFLNASGNLQVLCYKADIEAALRTPGFGGFQLLGLYDFPGQGTALVGVLNAFWHEKGYVSQKEYSRFCNAVVPLARFPKMVYYNDETLRVPMEIAQFGPAPIKDPQIKWSVSSVDGKVWYRGAFKKSIIPNGNNIFLGDINQPLAGITSPQRMIVSLSVNNYTNSWDIFVYPREHVKPKENILVTSVLDDKAIALLKNGGKVLWTLKQHTLNKDMGGDIAIGFSTIFWNTAWTHSQPPTTMGILCDPKHPALANFPTQSFSNWQWWDAMSHSSAMELDKIKPGLKPIVRVIDDWVTARSLGLIFECNVGKGKLIVSSVDLSADIQSRPEAKQLTSSLLTYMGSNDFKPAENVELQKLQAITGGE</sequence>
<comment type="catalytic activity">
    <reaction evidence="1">
        <text>Hydrolysis of terminal non-reducing beta-D-galactose residues in beta-D-galactosides.</text>
        <dbReference type="EC" id="3.2.1.23"/>
    </reaction>
</comment>
<dbReference type="Gene3D" id="2.60.120.260">
    <property type="entry name" value="Galactose-binding domain-like"/>
    <property type="match status" value="1"/>
</dbReference>
<evidence type="ECO:0000313" key="9">
    <source>
        <dbReference type="EMBL" id="MDR6944056.1"/>
    </source>
</evidence>
<evidence type="ECO:0000259" key="8">
    <source>
        <dbReference type="Pfam" id="PF02837"/>
    </source>
</evidence>
<dbReference type="Pfam" id="PF00703">
    <property type="entry name" value="Glyco_hydro_2"/>
    <property type="match status" value="1"/>
</dbReference>
<dbReference type="RefSeq" id="WP_310099431.1">
    <property type="nucleotide sequence ID" value="NZ_JAVDUU010000004.1"/>
</dbReference>
<evidence type="ECO:0000313" key="10">
    <source>
        <dbReference type="Proteomes" id="UP001247620"/>
    </source>
</evidence>
<feature type="signal peptide" evidence="6">
    <location>
        <begin position="1"/>
        <end position="27"/>
    </location>
</feature>
<comment type="caution">
    <text evidence="9">The sequence shown here is derived from an EMBL/GenBank/DDBJ whole genome shotgun (WGS) entry which is preliminary data.</text>
</comment>